<dbReference type="EMBL" id="BT068687">
    <property type="protein sequence ID" value="ACN35584.1"/>
    <property type="molecule type" value="mRNA"/>
</dbReference>
<feature type="region of interest" description="Disordered" evidence="1">
    <location>
        <begin position="87"/>
        <end position="117"/>
    </location>
</feature>
<organism evidence="2">
    <name type="scientific">Zea mays</name>
    <name type="common">Maize</name>
    <dbReference type="NCBI Taxonomy" id="4577"/>
    <lineage>
        <taxon>Eukaryota</taxon>
        <taxon>Viridiplantae</taxon>
        <taxon>Streptophyta</taxon>
        <taxon>Embryophyta</taxon>
        <taxon>Tracheophyta</taxon>
        <taxon>Spermatophyta</taxon>
        <taxon>Magnoliopsida</taxon>
        <taxon>Liliopsida</taxon>
        <taxon>Poales</taxon>
        <taxon>Poaceae</taxon>
        <taxon>PACMAD clade</taxon>
        <taxon>Panicoideae</taxon>
        <taxon>Andropogonodae</taxon>
        <taxon>Andropogoneae</taxon>
        <taxon>Tripsacinae</taxon>
        <taxon>Zea</taxon>
    </lineage>
</organism>
<evidence type="ECO:0000313" key="2">
    <source>
        <dbReference type="EMBL" id="ACN35584.1"/>
    </source>
</evidence>
<feature type="compositionally biased region" description="Low complexity" evidence="1">
    <location>
        <begin position="107"/>
        <end position="117"/>
    </location>
</feature>
<dbReference type="AlphaFoldDB" id="C0PK68"/>
<reference evidence="2" key="2">
    <citation type="submission" date="2012-06" db="EMBL/GenBank/DDBJ databases">
        <authorList>
            <person name="Yu Y."/>
            <person name="Currie J."/>
            <person name="Lomeli R."/>
            <person name="Angelova A."/>
            <person name="Collura K."/>
            <person name="Wissotski M."/>
            <person name="Campos D."/>
            <person name="Kudrna D."/>
            <person name="Golser W."/>
            <person name="Ashely E."/>
            <person name="Descour A."/>
            <person name="Fernandes J."/>
            <person name="Soderlund C."/>
            <person name="Walbot V."/>
        </authorList>
    </citation>
    <scope>NUCLEOTIDE SEQUENCE</scope>
    <source>
        <strain evidence="2">B73</strain>
    </source>
</reference>
<reference evidence="2" key="1">
    <citation type="journal article" date="2009" name="PLoS Genet.">
        <title>Sequencing, mapping, and analysis of 27,455 maize full-length cDNAs.</title>
        <authorList>
            <person name="Soderlund C."/>
            <person name="Descour A."/>
            <person name="Kudrna D."/>
            <person name="Bomhoff M."/>
            <person name="Boyd L."/>
            <person name="Currie J."/>
            <person name="Angelova A."/>
            <person name="Collura K."/>
            <person name="Wissotski M."/>
            <person name="Ashley E."/>
            <person name="Morrow D."/>
            <person name="Fernandes J."/>
            <person name="Walbot V."/>
            <person name="Yu Y."/>
        </authorList>
    </citation>
    <scope>NUCLEOTIDE SEQUENCE</scope>
    <source>
        <strain evidence="2">B73</strain>
    </source>
</reference>
<dbReference type="HOGENOM" id="CLU_2088353_0_0_1"/>
<proteinExistence type="evidence at transcript level"/>
<feature type="region of interest" description="Disordered" evidence="1">
    <location>
        <begin position="1"/>
        <end position="31"/>
    </location>
</feature>
<sequence>MDETPASQARGTDAKATRAKMSMGSQGGSRPLQLQEMACWRVVAAAGGQADLRGGQEAHVMGTGSESEVFTWESRTEVREDMELSVGDGAVASGMEEESRGSGGGAAVSESSKAGDG</sequence>
<name>C0PK68_MAIZE</name>
<feature type="compositionally biased region" description="Polar residues" evidence="1">
    <location>
        <begin position="1"/>
        <end position="10"/>
    </location>
</feature>
<evidence type="ECO:0000256" key="1">
    <source>
        <dbReference type="SAM" id="MobiDB-lite"/>
    </source>
</evidence>
<protein>
    <submittedName>
        <fullName evidence="2">Uncharacterized protein</fullName>
    </submittedName>
</protein>
<accession>C0PK68</accession>